<protein>
    <submittedName>
        <fullName evidence="2">Uncharacterized protein</fullName>
    </submittedName>
</protein>
<reference evidence="2 3" key="1">
    <citation type="submission" date="2016-01" db="EMBL/GenBank/DDBJ databases">
        <authorList>
            <person name="Oliw E.H."/>
        </authorList>
    </citation>
    <scope>NUCLEOTIDE SEQUENCE [LARGE SCALE GENOMIC DNA]</scope>
    <source>
        <strain evidence="2 3">Kerr 14</strain>
    </source>
</reference>
<dbReference type="Proteomes" id="UP000191897">
    <property type="component" value="Unassembled WGS sequence"/>
</dbReference>
<feature type="region of interest" description="Disordered" evidence="1">
    <location>
        <begin position="36"/>
        <end position="67"/>
    </location>
</feature>
<evidence type="ECO:0000313" key="2">
    <source>
        <dbReference type="EMBL" id="CUX64073.1"/>
    </source>
</evidence>
<evidence type="ECO:0000256" key="1">
    <source>
        <dbReference type="SAM" id="MobiDB-lite"/>
    </source>
</evidence>
<name>A0A1S7S7M2_AGRTU</name>
<dbReference type="EMBL" id="FBWC01000031">
    <property type="protein sequence ID" value="CUX64073.1"/>
    <property type="molecule type" value="Genomic_DNA"/>
</dbReference>
<sequence length="67" mass="7278">MGQEPDMSLEILTLAGTVNEAGGPVPAKIINEIPHKRDEALQTRQSSDAARRDPGDWHLGLHGRVHS</sequence>
<gene>
    <name evidence="2" type="ORF">AGR4C_Lc90176</name>
</gene>
<organism evidence="2 3">
    <name type="scientific">Agrobacterium tumefaciens str. Kerr 14</name>
    <dbReference type="NCBI Taxonomy" id="1183424"/>
    <lineage>
        <taxon>Bacteria</taxon>
        <taxon>Pseudomonadati</taxon>
        <taxon>Pseudomonadota</taxon>
        <taxon>Alphaproteobacteria</taxon>
        <taxon>Hyphomicrobiales</taxon>
        <taxon>Rhizobiaceae</taxon>
        <taxon>Rhizobium/Agrobacterium group</taxon>
        <taxon>Agrobacterium</taxon>
        <taxon>Agrobacterium tumefaciens complex</taxon>
    </lineage>
</organism>
<proteinExistence type="predicted"/>
<dbReference type="AlphaFoldDB" id="A0A1S7S7M2"/>
<accession>A0A1S7S7M2</accession>
<evidence type="ECO:0000313" key="3">
    <source>
        <dbReference type="Proteomes" id="UP000191897"/>
    </source>
</evidence>